<dbReference type="Pfam" id="PF00076">
    <property type="entry name" value="RRM_1"/>
    <property type="match status" value="2"/>
</dbReference>
<dbReference type="Gene3D" id="3.30.70.330">
    <property type="match status" value="2"/>
</dbReference>
<evidence type="ECO:0000256" key="1">
    <source>
        <dbReference type="ARBA" id="ARBA00022884"/>
    </source>
</evidence>
<dbReference type="PANTHER" id="PTHR16105">
    <property type="entry name" value="RNA-BINDING REGION-CONTAINING PROTEIN 3"/>
    <property type="match status" value="1"/>
</dbReference>
<dbReference type="CDD" id="cd12239">
    <property type="entry name" value="RRM2_RBM40_like"/>
    <property type="match status" value="1"/>
</dbReference>
<dbReference type="EMBL" id="RXIC02000020">
    <property type="protein sequence ID" value="KAB1221146.1"/>
    <property type="molecule type" value="Genomic_DNA"/>
</dbReference>
<dbReference type="AlphaFoldDB" id="A0A6A1WA11"/>
<name>A0A6A1WA11_9ROSI</name>
<evidence type="ECO:0000259" key="3">
    <source>
        <dbReference type="PROSITE" id="PS50102"/>
    </source>
</evidence>
<dbReference type="OrthoDB" id="277802at2759"/>
<dbReference type="SUPFAM" id="SSF54928">
    <property type="entry name" value="RNA-binding domain, RBD"/>
    <property type="match status" value="1"/>
</dbReference>
<dbReference type="PANTHER" id="PTHR16105:SF0">
    <property type="entry name" value="RNA-BINDING REGION-CONTAINING PROTEIN 3"/>
    <property type="match status" value="1"/>
</dbReference>
<dbReference type="GO" id="GO:0005689">
    <property type="term" value="C:U12-type spliceosomal complex"/>
    <property type="evidence" value="ECO:0007669"/>
    <property type="project" value="TreeGrafter"/>
</dbReference>
<feature type="domain" description="RRM" evidence="3">
    <location>
        <begin position="382"/>
        <end position="464"/>
    </location>
</feature>
<protein>
    <submittedName>
        <fullName evidence="4">RNA-binding protein 40</fullName>
    </submittedName>
</protein>
<dbReference type="GO" id="GO:0000398">
    <property type="term" value="P:mRNA splicing, via spliceosome"/>
    <property type="evidence" value="ECO:0007669"/>
    <property type="project" value="TreeGrafter"/>
</dbReference>
<dbReference type="InterPro" id="IPR045164">
    <property type="entry name" value="RBM41/RNPC3"/>
</dbReference>
<evidence type="ECO:0000313" key="4">
    <source>
        <dbReference type="EMBL" id="KAB1221146.1"/>
    </source>
</evidence>
<dbReference type="FunFam" id="3.30.70.330:FF:000409">
    <property type="entry name" value="U11/U12 small nuclear ribonucleoprotein 65 kDa protein"/>
    <property type="match status" value="1"/>
</dbReference>
<dbReference type="InterPro" id="IPR035979">
    <property type="entry name" value="RBD_domain_sf"/>
</dbReference>
<evidence type="ECO:0000313" key="5">
    <source>
        <dbReference type="Proteomes" id="UP000516437"/>
    </source>
</evidence>
<dbReference type="InterPro" id="IPR012677">
    <property type="entry name" value="Nucleotide-bd_a/b_plait_sf"/>
</dbReference>
<reference evidence="4 5" key="1">
    <citation type="journal article" date="2019" name="Plant Biotechnol. J.">
        <title>The red bayberry genome and genetic basis of sex determination.</title>
        <authorList>
            <person name="Jia H.M."/>
            <person name="Jia H.J."/>
            <person name="Cai Q.L."/>
            <person name="Wang Y."/>
            <person name="Zhao H.B."/>
            <person name="Yang W.F."/>
            <person name="Wang G.Y."/>
            <person name="Li Y.H."/>
            <person name="Zhan D.L."/>
            <person name="Shen Y.T."/>
            <person name="Niu Q.F."/>
            <person name="Chang L."/>
            <person name="Qiu J."/>
            <person name="Zhao L."/>
            <person name="Xie H.B."/>
            <person name="Fu W.Y."/>
            <person name="Jin J."/>
            <person name="Li X.W."/>
            <person name="Jiao Y."/>
            <person name="Zhou C.C."/>
            <person name="Tu T."/>
            <person name="Chai C.Y."/>
            <person name="Gao J.L."/>
            <person name="Fan L.J."/>
            <person name="van de Weg E."/>
            <person name="Wang J.Y."/>
            <person name="Gao Z.S."/>
        </authorList>
    </citation>
    <scope>NUCLEOTIDE SEQUENCE [LARGE SCALE GENOMIC DNA]</scope>
    <source>
        <tissue evidence="4">Leaves</tissue>
    </source>
</reference>
<dbReference type="GO" id="GO:0030626">
    <property type="term" value="F:U12 snRNA binding"/>
    <property type="evidence" value="ECO:0007669"/>
    <property type="project" value="TreeGrafter"/>
</dbReference>
<evidence type="ECO:0000256" key="2">
    <source>
        <dbReference type="PROSITE-ProRule" id="PRU00176"/>
    </source>
</evidence>
<keyword evidence="1 2" id="KW-0694">RNA-binding</keyword>
<keyword evidence="5" id="KW-1185">Reference proteome</keyword>
<dbReference type="GO" id="GO:0097157">
    <property type="term" value="F:pre-mRNA intronic binding"/>
    <property type="evidence" value="ECO:0007669"/>
    <property type="project" value="TreeGrafter"/>
</dbReference>
<comment type="caution">
    <text evidence="4">The sequence shown here is derived from an EMBL/GenBank/DDBJ whole genome shotgun (WGS) entry which is preliminary data.</text>
</comment>
<gene>
    <name evidence="4" type="ORF">CJ030_MR2G012855</name>
</gene>
<feature type="domain" description="RRM" evidence="3">
    <location>
        <begin position="40"/>
        <end position="114"/>
    </location>
</feature>
<dbReference type="SMART" id="SM00360">
    <property type="entry name" value="RRM"/>
    <property type="match status" value="2"/>
</dbReference>
<proteinExistence type="predicted"/>
<dbReference type="PROSITE" id="PS50102">
    <property type="entry name" value="RRM"/>
    <property type="match status" value="2"/>
</dbReference>
<sequence>MATVPSSHHYINPQMQQSGFQFQGEEEEAKARGTEAEGVVTLLIRHLPEAIPSDTLSRLFSHYGASSVCPCSAPKLRNCAFLDFKNEALAYQALRQLNGLRFLGKILSVERTSNKQTLLKTSQASSGIDVIPPTSAVLVKEASRHSTSEPIAPRLGVDYPFPSHLQYAYPPPDGNILTNIVNALIAVPRFYTQVLHLMNKMNIPAPFRMALPTPPLPPAVPAPPSLPPASPVPGWPLLADLSSSESDIESPEEDVDGKAYSIGASTVRGSSQKRRKQEAIVGPAVDKDITHEAVGLKPATLVPKEIPMIKKKNPVLQIKIAPKVIQNEPRDDSMTNELEADKQGSDIKSYATLEELKSGKLPPEEILSLPMFKNYTAGNPTSVLYVKNLAKDVVADDFYFIFGSLFGSINATKSGISVKLMQEGRMRGQAFLTFPSVELARHALNLVNGYVFKGKPMIIQFGRNPAAGGSADALDLKKRKEILRKRIPLSERVWGSYLHPAIVEEKYRRGFYTSGRSGLKPAAKGVGDTHPGGFS</sequence>
<organism evidence="4 5">
    <name type="scientific">Morella rubra</name>
    <name type="common">Chinese bayberry</name>
    <dbReference type="NCBI Taxonomy" id="262757"/>
    <lineage>
        <taxon>Eukaryota</taxon>
        <taxon>Viridiplantae</taxon>
        <taxon>Streptophyta</taxon>
        <taxon>Embryophyta</taxon>
        <taxon>Tracheophyta</taxon>
        <taxon>Spermatophyta</taxon>
        <taxon>Magnoliopsida</taxon>
        <taxon>eudicotyledons</taxon>
        <taxon>Gunneridae</taxon>
        <taxon>Pentapetalae</taxon>
        <taxon>rosids</taxon>
        <taxon>fabids</taxon>
        <taxon>Fagales</taxon>
        <taxon>Myricaceae</taxon>
        <taxon>Morella</taxon>
    </lineage>
</organism>
<dbReference type="Proteomes" id="UP000516437">
    <property type="component" value="Chromosome 2"/>
</dbReference>
<accession>A0A6A1WA11</accession>
<dbReference type="InterPro" id="IPR000504">
    <property type="entry name" value="RRM_dom"/>
</dbReference>